<dbReference type="HOGENOM" id="CLU_2559970_0_0_1"/>
<dbReference type="EMBL" id="KN823146">
    <property type="protein sequence ID" value="KIO21187.1"/>
    <property type="molecule type" value="Genomic_DNA"/>
</dbReference>
<accession>A0A0C3LIC6</accession>
<organism evidence="1 2">
    <name type="scientific">Tulasnella calospora MUT 4182</name>
    <dbReference type="NCBI Taxonomy" id="1051891"/>
    <lineage>
        <taxon>Eukaryota</taxon>
        <taxon>Fungi</taxon>
        <taxon>Dikarya</taxon>
        <taxon>Basidiomycota</taxon>
        <taxon>Agaricomycotina</taxon>
        <taxon>Agaricomycetes</taxon>
        <taxon>Cantharellales</taxon>
        <taxon>Tulasnellaceae</taxon>
        <taxon>Tulasnella</taxon>
    </lineage>
</organism>
<keyword evidence="2" id="KW-1185">Reference proteome</keyword>
<protein>
    <submittedName>
        <fullName evidence="1">Uncharacterized protein</fullName>
    </submittedName>
</protein>
<sequence length="82" mass="8603">MASPSSLSSVIEGCASMASPWRRDLTATLVGSGETSGAACAIMRFSVLATRRADQTIRTRLCSAFGFGSTARPTVRMGKTSR</sequence>
<reference evidence="2" key="2">
    <citation type="submission" date="2015-01" db="EMBL/GenBank/DDBJ databases">
        <title>Evolutionary Origins and Diversification of the Mycorrhizal Mutualists.</title>
        <authorList>
            <consortium name="DOE Joint Genome Institute"/>
            <consortium name="Mycorrhizal Genomics Consortium"/>
            <person name="Kohler A."/>
            <person name="Kuo A."/>
            <person name="Nagy L.G."/>
            <person name="Floudas D."/>
            <person name="Copeland A."/>
            <person name="Barry K.W."/>
            <person name="Cichocki N."/>
            <person name="Veneault-Fourrey C."/>
            <person name="LaButti K."/>
            <person name="Lindquist E.A."/>
            <person name="Lipzen A."/>
            <person name="Lundell T."/>
            <person name="Morin E."/>
            <person name="Murat C."/>
            <person name="Riley R."/>
            <person name="Ohm R."/>
            <person name="Sun H."/>
            <person name="Tunlid A."/>
            <person name="Henrissat B."/>
            <person name="Grigoriev I.V."/>
            <person name="Hibbett D.S."/>
            <person name="Martin F."/>
        </authorList>
    </citation>
    <scope>NUCLEOTIDE SEQUENCE [LARGE SCALE GENOMIC DNA]</scope>
    <source>
        <strain evidence="2">MUT 4182</strain>
    </source>
</reference>
<proteinExistence type="predicted"/>
<reference evidence="1 2" key="1">
    <citation type="submission" date="2014-04" db="EMBL/GenBank/DDBJ databases">
        <authorList>
            <consortium name="DOE Joint Genome Institute"/>
            <person name="Kuo A."/>
            <person name="Girlanda M."/>
            <person name="Perotto S."/>
            <person name="Kohler A."/>
            <person name="Nagy L.G."/>
            <person name="Floudas D."/>
            <person name="Copeland A."/>
            <person name="Barry K.W."/>
            <person name="Cichocki N."/>
            <person name="Veneault-Fourrey C."/>
            <person name="LaButti K."/>
            <person name="Lindquist E.A."/>
            <person name="Lipzen A."/>
            <person name="Lundell T."/>
            <person name="Morin E."/>
            <person name="Murat C."/>
            <person name="Sun H."/>
            <person name="Tunlid A."/>
            <person name="Henrissat B."/>
            <person name="Grigoriev I.V."/>
            <person name="Hibbett D.S."/>
            <person name="Martin F."/>
            <person name="Nordberg H.P."/>
            <person name="Cantor M.N."/>
            <person name="Hua S.X."/>
        </authorList>
    </citation>
    <scope>NUCLEOTIDE SEQUENCE [LARGE SCALE GENOMIC DNA]</scope>
    <source>
        <strain evidence="1 2">MUT 4182</strain>
    </source>
</reference>
<evidence type="ECO:0000313" key="2">
    <source>
        <dbReference type="Proteomes" id="UP000054248"/>
    </source>
</evidence>
<name>A0A0C3LIC6_9AGAM</name>
<gene>
    <name evidence="1" type="ORF">M407DRAFT_130104</name>
</gene>
<dbReference type="AlphaFoldDB" id="A0A0C3LIC6"/>
<dbReference type="Proteomes" id="UP000054248">
    <property type="component" value="Unassembled WGS sequence"/>
</dbReference>
<evidence type="ECO:0000313" key="1">
    <source>
        <dbReference type="EMBL" id="KIO21187.1"/>
    </source>
</evidence>